<comment type="caution">
    <text evidence="1">The sequence shown here is derived from an EMBL/GenBank/DDBJ whole genome shotgun (WGS) entry which is preliminary data.</text>
</comment>
<reference evidence="1 2" key="1">
    <citation type="submission" date="2018-03" db="EMBL/GenBank/DDBJ databases">
        <title>Draft genome sequence of Rohu Carp (Labeo rohita).</title>
        <authorList>
            <person name="Das P."/>
            <person name="Kushwaha B."/>
            <person name="Joshi C.G."/>
            <person name="Kumar D."/>
            <person name="Nagpure N.S."/>
            <person name="Sahoo L."/>
            <person name="Das S.P."/>
            <person name="Bit A."/>
            <person name="Patnaik S."/>
            <person name="Meher P.K."/>
            <person name="Jayasankar P."/>
            <person name="Koringa P.G."/>
            <person name="Patel N.V."/>
            <person name="Hinsu A.T."/>
            <person name="Kumar R."/>
            <person name="Pandey M."/>
            <person name="Agarwal S."/>
            <person name="Srivastava S."/>
            <person name="Singh M."/>
            <person name="Iquebal M.A."/>
            <person name="Jaiswal S."/>
            <person name="Angadi U.B."/>
            <person name="Kumar N."/>
            <person name="Raza M."/>
            <person name="Shah T.M."/>
            <person name="Rai A."/>
            <person name="Jena J.K."/>
        </authorList>
    </citation>
    <scope>NUCLEOTIDE SEQUENCE [LARGE SCALE GENOMIC DNA]</scope>
    <source>
        <strain evidence="1">DASCIFA01</strain>
        <tissue evidence="1">Testis</tissue>
    </source>
</reference>
<sequence>MRLVERSPNTTGLFIRREYAFVWASQPKHEQLRLAPHCLAEQKGPRPAKTDGPYFRPKVAGGVSGQALISADGSGLMVMGSALRDYSPLLHYFTLYILSAETHDPQQQ</sequence>
<accession>A0A498M7W4</accession>
<dbReference type="EMBL" id="QBIY01012815">
    <property type="protein sequence ID" value="RXN15953.1"/>
    <property type="molecule type" value="Genomic_DNA"/>
</dbReference>
<protein>
    <submittedName>
        <fullName evidence="1">Uncharacterized protein</fullName>
    </submittedName>
</protein>
<organism evidence="1 2">
    <name type="scientific">Labeo rohita</name>
    <name type="common">Indian major carp</name>
    <name type="synonym">Cyprinus rohita</name>
    <dbReference type="NCBI Taxonomy" id="84645"/>
    <lineage>
        <taxon>Eukaryota</taxon>
        <taxon>Metazoa</taxon>
        <taxon>Chordata</taxon>
        <taxon>Craniata</taxon>
        <taxon>Vertebrata</taxon>
        <taxon>Euteleostomi</taxon>
        <taxon>Actinopterygii</taxon>
        <taxon>Neopterygii</taxon>
        <taxon>Teleostei</taxon>
        <taxon>Ostariophysi</taxon>
        <taxon>Cypriniformes</taxon>
        <taxon>Cyprinidae</taxon>
        <taxon>Labeoninae</taxon>
        <taxon>Labeonini</taxon>
        <taxon>Labeo</taxon>
    </lineage>
</organism>
<evidence type="ECO:0000313" key="1">
    <source>
        <dbReference type="EMBL" id="RXN15953.1"/>
    </source>
</evidence>
<keyword evidence="2" id="KW-1185">Reference proteome</keyword>
<dbReference type="Proteomes" id="UP000290572">
    <property type="component" value="Unassembled WGS sequence"/>
</dbReference>
<proteinExistence type="predicted"/>
<gene>
    <name evidence="1" type="ORF">ROHU_008514</name>
</gene>
<name>A0A498M7W4_LABRO</name>
<dbReference type="AlphaFoldDB" id="A0A498M7W4"/>
<evidence type="ECO:0000313" key="2">
    <source>
        <dbReference type="Proteomes" id="UP000290572"/>
    </source>
</evidence>